<dbReference type="InterPro" id="IPR044851">
    <property type="entry name" value="Wax_synthase"/>
</dbReference>
<evidence type="ECO:0000256" key="8">
    <source>
        <dbReference type="SAM" id="Phobius"/>
    </source>
</evidence>
<keyword evidence="4" id="KW-0808">Transferase</keyword>
<reference evidence="10 11" key="1">
    <citation type="journal article" date="2015" name="Fungal Genet. Biol.">
        <title>Evolution of novel wood decay mechanisms in Agaricales revealed by the genome sequences of Fistulina hepatica and Cylindrobasidium torrendii.</title>
        <authorList>
            <person name="Floudas D."/>
            <person name="Held B.W."/>
            <person name="Riley R."/>
            <person name="Nagy L.G."/>
            <person name="Koehler G."/>
            <person name="Ransdell A.S."/>
            <person name="Younus H."/>
            <person name="Chow J."/>
            <person name="Chiniquy J."/>
            <person name="Lipzen A."/>
            <person name="Tritt A."/>
            <person name="Sun H."/>
            <person name="Haridas S."/>
            <person name="LaButti K."/>
            <person name="Ohm R.A."/>
            <person name="Kues U."/>
            <person name="Blanchette R.A."/>
            <person name="Grigoriev I.V."/>
            <person name="Minto R.E."/>
            <person name="Hibbett D.S."/>
        </authorList>
    </citation>
    <scope>NUCLEOTIDE SEQUENCE [LARGE SCALE GENOMIC DNA]</scope>
    <source>
        <strain evidence="10 11">FP15055 ss-10</strain>
    </source>
</reference>
<sequence length="387" mass="43613">MDARGIQLPVDRPLKAFNPIHALIMVLSSGIVLALNLSKPYKWTYFAAYLVYVLYLFGTTTSDKLWDYTLGSLLTANTLMTFPVLFLADPIRDWRHKSDEGKNPAFVRGIGWNYSFSYIPRLPRVSNTRFIIKGLLKCLVYFLAMDAAQIYITTHPEIFSSSVEVPLPDRPLHIRTIVVGMSALIMSVGLSMDYVLLAVVVQSMAWLSEWPTTPADWPDNFGSILDAYTIRNFWSKTWHQMFTRSFVLVTKSLFHFLHIPREGTIARFAFLCVVFCLSGITHSGGDVMVSNSAFHPSLLFGPSFVFFLLQPAGITFESTAIALARRAGMPNNWKLWRFVGYTWTLGWFSYTATGFYDGMMKAGTLDGQPMPLSVLRPLGRALGISTF</sequence>
<comment type="similarity">
    <text evidence="3">Belongs to the wax synthase family.</text>
</comment>
<dbReference type="InterPro" id="IPR032805">
    <property type="entry name" value="Wax_synthase_dom"/>
</dbReference>
<feature type="domain" description="Wax synthase" evidence="9">
    <location>
        <begin position="217"/>
        <end position="308"/>
    </location>
</feature>
<evidence type="ECO:0000313" key="11">
    <source>
        <dbReference type="Proteomes" id="UP000054007"/>
    </source>
</evidence>
<dbReference type="OrthoDB" id="1077582at2759"/>
<feature type="transmembrane region" description="Helical" evidence="8">
    <location>
        <begin position="68"/>
        <end position="88"/>
    </location>
</feature>
<feature type="transmembrane region" description="Helical" evidence="8">
    <location>
        <begin position="335"/>
        <end position="356"/>
    </location>
</feature>
<evidence type="ECO:0000256" key="1">
    <source>
        <dbReference type="ARBA" id="ARBA00004141"/>
    </source>
</evidence>
<evidence type="ECO:0000259" key="9">
    <source>
        <dbReference type="Pfam" id="PF13813"/>
    </source>
</evidence>
<name>A0A0D7B175_9AGAR</name>
<dbReference type="GO" id="GO:0006629">
    <property type="term" value="P:lipid metabolic process"/>
    <property type="evidence" value="ECO:0007669"/>
    <property type="project" value="InterPro"/>
</dbReference>
<keyword evidence="7 8" id="KW-0472">Membrane</keyword>
<dbReference type="PANTHER" id="PTHR31595:SF57">
    <property type="entry name" value="OS04G0481900 PROTEIN"/>
    <property type="match status" value="1"/>
</dbReference>
<accession>A0A0D7B175</accession>
<feature type="transmembrane region" description="Helical" evidence="8">
    <location>
        <begin position="130"/>
        <end position="152"/>
    </location>
</feature>
<feature type="transmembrane region" description="Helical" evidence="8">
    <location>
        <begin position="44"/>
        <end position="62"/>
    </location>
</feature>
<evidence type="ECO:0000256" key="7">
    <source>
        <dbReference type="ARBA" id="ARBA00023136"/>
    </source>
</evidence>
<dbReference type="EMBL" id="KN880639">
    <property type="protein sequence ID" value="KIY64378.1"/>
    <property type="molecule type" value="Genomic_DNA"/>
</dbReference>
<evidence type="ECO:0000256" key="5">
    <source>
        <dbReference type="ARBA" id="ARBA00022692"/>
    </source>
</evidence>
<dbReference type="Proteomes" id="UP000054007">
    <property type="component" value="Unassembled WGS sequence"/>
</dbReference>
<evidence type="ECO:0000256" key="6">
    <source>
        <dbReference type="ARBA" id="ARBA00022989"/>
    </source>
</evidence>
<evidence type="ECO:0000256" key="2">
    <source>
        <dbReference type="ARBA" id="ARBA00005179"/>
    </source>
</evidence>
<dbReference type="GO" id="GO:0008374">
    <property type="term" value="F:O-acyltransferase activity"/>
    <property type="evidence" value="ECO:0007669"/>
    <property type="project" value="InterPro"/>
</dbReference>
<dbReference type="Pfam" id="PF13813">
    <property type="entry name" value="MBOAT_2"/>
    <property type="match status" value="1"/>
</dbReference>
<feature type="transmembrane region" description="Helical" evidence="8">
    <location>
        <begin position="265"/>
        <end position="284"/>
    </location>
</feature>
<gene>
    <name evidence="10" type="ORF">CYLTODRAFT_102818</name>
</gene>
<comment type="subcellular location">
    <subcellularLocation>
        <location evidence="1">Membrane</location>
        <topology evidence="1">Multi-pass membrane protein</topology>
    </subcellularLocation>
</comment>
<organism evidence="10 11">
    <name type="scientific">Cylindrobasidium torrendii FP15055 ss-10</name>
    <dbReference type="NCBI Taxonomy" id="1314674"/>
    <lineage>
        <taxon>Eukaryota</taxon>
        <taxon>Fungi</taxon>
        <taxon>Dikarya</taxon>
        <taxon>Basidiomycota</taxon>
        <taxon>Agaricomycotina</taxon>
        <taxon>Agaricomycetes</taxon>
        <taxon>Agaricomycetidae</taxon>
        <taxon>Agaricales</taxon>
        <taxon>Marasmiineae</taxon>
        <taxon>Physalacriaceae</taxon>
        <taxon>Cylindrobasidium</taxon>
    </lineage>
</organism>
<keyword evidence="11" id="KW-1185">Reference proteome</keyword>
<feature type="transmembrane region" description="Helical" evidence="8">
    <location>
        <begin position="304"/>
        <end position="323"/>
    </location>
</feature>
<proteinExistence type="inferred from homology"/>
<protein>
    <recommendedName>
        <fullName evidence="9">Wax synthase domain-containing protein</fullName>
    </recommendedName>
</protein>
<evidence type="ECO:0000256" key="4">
    <source>
        <dbReference type="ARBA" id="ARBA00022679"/>
    </source>
</evidence>
<comment type="pathway">
    <text evidence="2">Secondary metabolite biosynthesis.</text>
</comment>
<dbReference type="AlphaFoldDB" id="A0A0D7B175"/>
<keyword evidence="5 8" id="KW-0812">Transmembrane</keyword>
<feature type="transmembrane region" description="Helical" evidence="8">
    <location>
        <begin position="20"/>
        <end position="37"/>
    </location>
</feature>
<dbReference type="GO" id="GO:0016020">
    <property type="term" value="C:membrane"/>
    <property type="evidence" value="ECO:0007669"/>
    <property type="project" value="UniProtKB-SubCell"/>
</dbReference>
<keyword evidence="6 8" id="KW-1133">Transmembrane helix</keyword>
<feature type="transmembrane region" description="Helical" evidence="8">
    <location>
        <begin position="172"/>
        <end position="201"/>
    </location>
</feature>
<evidence type="ECO:0000256" key="3">
    <source>
        <dbReference type="ARBA" id="ARBA00007282"/>
    </source>
</evidence>
<evidence type="ECO:0000313" key="10">
    <source>
        <dbReference type="EMBL" id="KIY64378.1"/>
    </source>
</evidence>
<dbReference type="PANTHER" id="PTHR31595">
    <property type="entry name" value="LONG-CHAIN-ALCOHOL O-FATTY-ACYLTRANSFERASE 3-RELATED"/>
    <property type="match status" value="1"/>
</dbReference>